<reference evidence="1 2" key="1">
    <citation type="submission" date="2018-11" db="EMBL/GenBank/DDBJ databases">
        <title>The genome draft of YIM 96095.</title>
        <authorList>
            <person name="Tang S.-K."/>
            <person name="Chunyu W.-X."/>
            <person name="Feng Y.-Z."/>
        </authorList>
    </citation>
    <scope>NUCLEOTIDE SEQUENCE [LARGE SCALE GENOMIC DNA]</scope>
    <source>
        <strain evidence="1 2">YIM 96095</strain>
    </source>
</reference>
<gene>
    <name evidence="1" type="ORF">EFW17_07490</name>
</gene>
<dbReference type="InterPro" id="IPR015813">
    <property type="entry name" value="Pyrv/PenolPyrv_kinase-like_dom"/>
</dbReference>
<dbReference type="OrthoDB" id="9780430at2"/>
<accession>A0A3N0ED75</accession>
<dbReference type="CDD" id="cd00377">
    <property type="entry name" value="ICL_PEPM"/>
    <property type="match status" value="1"/>
</dbReference>
<dbReference type="SUPFAM" id="SSF51621">
    <property type="entry name" value="Phosphoenolpyruvate/pyruvate domain"/>
    <property type="match status" value="1"/>
</dbReference>
<evidence type="ECO:0000313" key="2">
    <source>
        <dbReference type="Proteomes" id="UP000269198"/>
    </source>
</evidence>
<proteinExistence type="predicted"/>
<dbReference type="InterPro" id="IPR040442">
    <property type="entry name" value="Pyrv_kinase-like_dom_sf"/>
</dbReference>
<name>A0A3N0ED75_9ACTN</name>
<keyword evidence="1" id="KW-0456">Lyase</keyword>
<organism evidence="1 2">
    <name type="scientific">Halostreptopolyspora alba</name>
    <dbReference type="NCBI Taxonomy" id="2487137"/>
    <lineage>
        <taxon>Bacteria</taxon>
        <taxon>Bacillati</taxon>
        <taxon>Actinomycetota</taxon>
        <taxon>Actinomycetes</taxon>
        <taxon>Streptosporangiales</taxon>
        <taxon>Nocardiopsidaceae</taxon>
        <taxon>Halostreptopolyspora</taxon>
    </lineage>
</organism>
<dbReference type="Pfam" id="PF13714">
    <property type="entry name" value="PEP_mutase"/>
    <property type="match status" value="1"/>
</dbReference>
<keyword evidence="1" id="KW-0670">Pyruvate</keyword>
<comment type="caution">
    <text evidence="1">The sequence shown here is derived from an EMBL/GenBank/DDBJ whole genome shotgun (WGS) entry which is preliminary data.</text>
</comment>
<dbReference type="InterPro" id="IPR039556">
    <property type="entry name" value="ICL/PEPM"/>
</dbReference>
<dbReference type="Gene3D" id="3.20.20.60">
    <property type="entry name" value="Phosphoenolpyruvate-binding domains"/>
    <property type="match status" value="1"/>
</dbReference>
<dbReference type="PANTHER" id="PTHR42905:SF16">
    <property type="entry name" value="CARBOXYPHOSPHONOENOLPYRUVATE PHOSPHONOMUTASE-LIKE PROTEIN (AFU_ORTHOLOGUE AFUA_5G07230)"/>
    <property type="match status" value="1"/>
</dbReference>
<sequence length="263" mass="27199">MSLADAFRELHHRDEPLLIANPWDSGSAKVMESLGFRALATTSSGAAAARGRSDGGLDRDEALQAASDIAAAVGVPVSADLENGFAEDPSGVADTVRLAVEAGLAGASVEDWDGTRLYEPARAADRVRAAVEAADGRLVVTARSENHIHGIDDLSDTIGRLRSYAAAGADVVYAPGLRTADQIKEVVSGVDVPVNVLAMPGVPSVPELAELGVRRVSIGGSWAYVAYAAMAEAGREFLVEGTFGFLDAAGRGQAIVNKAFDAL</sequence>
<evidence type="ECO:0000313" key="1">
    <source>
        <dbReference type="EMBL" id="RNL85796.1"/>
    </source>
</evidence>
<dbReference type="EMBL" id="RJMB01000005">
    <property type="protein sequence ID" value="RNL85796.1"/>
    <property type="molecule type" value="Genomic_DNA"/>
</dbReference>
<dbReference type="Proteomes" id="UP000269198">
    <property type="component" value="Unassembled WGS sequence"/>
</dbReference>
<keyword evidence="2" id="KW-1185">Reference proteome</keyword>
<dbReference type="GO" id="GO:0016829">
    <property type="term" value="F:lyase activity"/>
    <property type="evidence" value="ECO:0007669"/>
    <property type="project" value="UniProtKB-KW"/>
</dbReference>
<dbReference type="RefSeq" id="WP_123200575.1">
    <property type="nucleotide sequence ID" value="NZ_RJMB01000005.1"/>
</dbReference>
<dbReference type="PANTHER" id="PTHR42905">
    <property type="entry name" value="PHOSPHOENOLPYRUVATE CARBOXYLASE"/>
    <property type="match status" value="1"/>
</dbReference>
<dbReference type="AlphaFoldDB" id="A0A3N0ED75"/>
<protein>
    <submittedName>
        <fullName evidence="1">Isocitrate lyase/phosphoenolpyruvate mutase family protein</fullName>
    </submittedName>
</protein>